<feature type="transmembrane region" description="Helical" evidence="7">
    <location>
        <begin position="26"/>
        <end position="50"/>
    </location>
</feature>
<dbReference type="AlphaFoldDB" id="A0A8S9JKS0"/>
<evidence type="ECO:0000256" key="7">
    <source>
        <dbReference type="SAM" id="Phobius"/>
    </source>
</evidence>
<dbReference type="Pfam" id="PF01490">
    <property type="entry name" value="Aa_trans"/>
    <property type="match status" value="1"/>
</dbReference>
<keyword evidence="3 7" id="KW-0812">Transmembrane</keyword>
<accession>A0A8S9JKS0</accession>
<evidence type="ECO:0000259" key="8">
    <source>
        <dbReference type="Pfam" id="PF01490"/>
    </source>
</evidence>
<keyword evidence="2" id="KW-0813">Transport</keyword>
<dbReference type="InterPro" id="IPR013057">
    <property type="entry name" value="AA_transpt_TM"/>
</dbReference>
<feature type="non-terminal residue" evidence="9">
    <location>
        <position position="1"/>
    </location>
</feature>
<gene>
    <name evidence="9" type="ORF">F2Q68_00004009</name>
</gene>
<organism evidence="9 10">
    <name type="scientific">Brassica cretica</name>
    <name type="common">Mustard</name>
    <dbReference type="NCBI Taxonomy" id="69181"/>
    <lineage>
        <taxon>Eukaryota</taxon>
        <taxon>Viridiplantae</taxon>
        <taxon>Streptophyta</taxon>
        <taxon>Embryophyta</taxon>
        <taxon>Tracheophyta</taxon>
        <taxon>Spermatophyta</taxon>
        <taxon>Magnoliopsida</taxon>
        <taxon>eudicotyledons</taxon>
        <taxon>Gunneridae</taxon>
        <taxon>Pentapetalae</taxon>
        <taxon>rosids</taxon>
        <taxon>malvids</taxon>
        <taxon>Brassicales</taxon>
        <taxon>Brassicaceae</taxon>
        <taxon>Brassiceae</taxon>
        <taxon>Brassica</taxon>
    </lineage>
</organism>
<sequence length="175" mass="19020">MSSNPYMIMFGVTEILLSTIKDFHQIWWLSTVAAIMSFTYSSIGLALGIIQVAANGVFKGSLTGISIGAVTQTQKIWRTFQALGDIAFAYSYSVVLIEIQDTVRSPPAESKTMKNATRISIAVTTTFYMLCGCMGYAAFGDAAPGNLLTGFGFYNPFWLLDVANAAIVVLFHKDI</sequence>
<feature type="domain" description="Amino acid transporter transmembrane" evidence="8">
    <location>
        <begin position="1"/>
        <end position="169"/>
    </location>
</feature>
<keyword evidence="6 7" id="KW-0472">Membrane</keyword>
<dbReference type="GO" id="GO:0006865">
    <property type="term" value="P:amino acid transport"/>
    <property type="evidence" value="ECO:0007669"/>
    <property type="project" value="UniProtKB-KW"/>
</dbReference>
<evidence type="ECO:0000256" key="5">
    <source>
        <dbReference type="ARBA" id="ARBA00022989"/>
    </source>
</evidence>
<protein>
    <recommendedName>
        <fullName evidence="8">Amino acid transporter transmembrane domain-containing protein</fullName>
    </recommendedName>
</protein>
<feature type="transmembrane region" description="Helical" evidence="7">
    <location>
        <begin position="151"/>
        <end position="171"/>
    </location>
</feature>
<evidence type="ECO:0000313" key="9">
    <source>
        <dbReference type="EMBL" id="KAF2582771.1"/>
    </source>
</evidence>
<dbReference type="Proteomes" id="UP000712281">
    <property type="component" value="Unassembled WGS sequence"/>
</dbReference>
<dbReference type="PANTHER" id="PTHR48017">
    <property type="entry name" value="OS05G0424000 PROTEIN-RELATED"/>
    <property type="match status" value="1"/>
</dbReference>
<dbReference type="GO" id="GO:0016020">
    <property type="term" value="C:membrane"/>
    <property type="evidence" value="ECO:0007669"/>
    <property type="project" value="UniProtKB-SubCell"/>
</dbReference>
<keyword evidence="5 7" id="KW-1133">Transmembrane helix</keyword>
<evidence type="ECO:0000313" key="10">
    <source>
        <dbReference type="Proteomes" id="UP000712281"/>
    </source>
</evidence>
<comment type="subcellular location">
    <subcellularLocation>
        <location evidence="1">Membrane</location>
    </subcellularLocation>
</comment>
<reference evidence="9" key="1">
    <citation type="submission" date="2019-12" db="EMBL/GenBank/DDBJ databases">
        <title>Genome sequencing and annotation of Brassica cretica.</title>
        <authorList>
            <person name="Studholme D.J."/>
            <person name="Sarris P.F."/>
        </authorList>
    </citation>
    <scope>NUCLEOTIDE SEQUENCE</scope>
    <source>
        <strain evidence="9">PFS-001/15</strain>
        <tissue evidence="9">Leaf</tissue>
    </source>
</reference>
<evidence type="ECO:0000256" key="2">
    <source>
        <dbReference type="ARBA" id="ARBA00022448"/>
    </source>
</evidence>
<evidence type="ECO:0000256" key="6">
    <source>
        <dbReference type="ARBA" id="ARBA00023136"/>
    </source>
</evidence>
<name>A0A8S9JKS0_BRACR</name>
<dbReference type="EMBL" id="QGKW02001660">
    <property type="protein sequence ID" value="KAF2582771.1"/>
    <property type="molecule type" value="Genomic_DNA"/>
</dbReference>
<evidence type="ECO:0000256" key="4">
    <source>
        <dbReference type="ARBA" id="ARBA00022970"/>
    </source>
</evidence>
<keyword evidence="4" id="KW-0029">Amino-acid transport</keyword>
<feature type="transmembrane region" description="Helical" evidence="7">
    <location>
        <begin position="119"/>
        <end position="139"/>
    </location>
</feature>
<comment type="caution">
    <text evidence="9">The sequence shown here is derived from an EMBL/GenBank/DDBJ whole genome shotgun (WGS) entry which is preliminary data.</text>
</comment>
<proteinExistence type="predicted"/>
<evidence type="ECO:0000256" key="3">
    <source>
        <dbReference type="ARBA" id="ARBA00022692"/>
    </source>
</evidence>
<evidence type="ECO:0000256" key="1">
    <source>
        <dbReference type="ARBA" id="ARBA00004370"/>
    </source>
</evidence>